<accession>A0A2P2P7W2</accession>
<proteinExistence type="predicted"/>
<evidence type="ECO:0000313" key="1">
    <source>
        <dbReference type="EMBL" id="MBX50845.1"/>
    </source>
</evidence>
<protein>
    <submittedName>
        <fullName evidence="1">Uncharacterized protein</fullName>
    </submittedName>
</protein>
<name>A0A2P2P7W2_RHIMU</name>
<dbReference type="EMBL" id="GGEC01070361">
    <property type="protein sequence ID" value="MBX50845.1"/>
    <property type="molecule type" value="Transcribed_RNA"/>
</dbReference>
<dbReference type="AlphaFoldDB" id="A0A2P2P7W2"/>
<organism evidence="1">
    <name type="scientific">Rhizophora mucronata</name>
    <name type="common">Asiatic mangrove</name>
    <dbReference type="NCBI Taxonomy" id="61149"/>
    <lineage>
        <taxon>Eukaryota</taxon>
        <taxon>Viridiplantae</taxon>
        <taxon>Streptophyta</taxon>
        <taxon>Embryophyta</taxon>
        <taxon>Tracheophyta</taxon>
        <taxon>Spermatophyta</taxon>
        <taxon>Magnoliopsida</taxon>
        <taxon>eudicotyledons</taxon>
        <taxon>Gunneridae</taxon>
        <taxon>Pentapetalae</taxon>
        <taxon>rosids</taxon>
        <taxon>fabids</taxon>
        <taxon>Malpighiales</taxon>
        <taxon>Rhizophoraceae</taxon>
        <taxon>Rhizophora</taxon>
    </lineage>
</organism>
<reference evidence="1" key="1">
    <citation type="submission" date="2018-02" db="EMBL/GenBank/DDBJ databases">
        <title>Rhizophora mucronata_Transcriptome.</title>
        <authorList>
            <person name="Meera S.P."/>
            <person name="Sreeshan A."/>
            <person name="Augustine A."/>
        </authorList>
    </citation>
    <scope>NUCLEOTIDE SEQUENCE</scope>
    <source>
        <tissue evidence="1">Leaf</tissue>
    </source>
</reference>
<sequence>MPFGFCFLDFPSSLIIQF</sequence>